<keyword evidence="3" id="KW-1185">Reference proteome</keyword>
<dbReference type="RefSeq" id="WP_109340897.1">
    <property type="nucleotide sequence ID" value="NZ_CP029347.1"/>
</dbReference>
<accession>A0A2S2E6W4</accession>
<evidence type="ECO:0008006" key="4">
    <source>
        <dbReference type="Google" id="ProtNLM"/>
    </source>
</evidence>
<evidence type="ECO:0000256" key="1">
    <source>
        <dbReference type="SAM" id="SignalP"/>
    </source>
</evidence>
<evidence type="ECO:0000313" key="3">
    <source>
        <dbReference type="Proteomes" id="UP000245728"/>
    </source>
</evidence>
<dbReference type="EMBL" id="CP029347">
    <property type="protein sequence ID" value="AWL13396.1"/>
    <property type="molecule type" value="Genomic_DNA"/>
</dbReference>
<protein>
    <recommendedName>
        <fullName evidence="4">DUF1579 domain-containing protein</fullName>
    </recommendedName>
</protein>
<dbReference type="Proteomes" id="UP000245728">
    <property type="component" value="Chromosome"/>
</dbReference>
<reference evidence="2 3" key="1">
    <citation type="submission" date="2018-05" db="EMBL/GenBank/DDBJ databases">
        <title>Salinimonas sp. HMF8227 Genome sequencing and assembly.</title>
        <authorList>
            <person name="Kang H."/>
            <person name="Kang J."/>
            <person name="Cha I."/>
            <person name="Kim H."/>
            <person name="Joh K."/>
        </authorList>
    </citation>
    <scope>NUCLEOTIDE SEQUENCE [LARGE SCALE GENOMIC DNA]</scope>
    <source>
        <strain evidence="2 3">HMF8227</strain>
    </source>
</reference>
<evidence type="ECO:0000313" key="2">
    <source>
        <dbReference type="EMBL" id="AWL13396.1"/>
    </source>
</evidence>
<organism evidence="2 3">
    <name type="scientific">Saliniradius amylolyticus</name>
    <dbReference type="NCBI Taxonomy" id="2183582"/>
    <lineage>
        <taxon>Bacteria</taxon>
        <taxon>Pseudomonadati</taxon>
        <taxon>Pseudomonadota</taxon>
        <taxon>Gammaproteobacteria</taxon>
        <taxon>Alteromonadales</taxon>
        <taxon>Alteromonadaceae</taxon>
        <taxon>Saliniradius</taxon>
    </lineage>
</organism>
<feature type="chain" id="PRO_5015441462" description="DUF1579 domain-containing protein" evidence="1">
    <location>
        <begin position="18"/>
        <end position="163"/>
    </location>
</feature>
<dbReference type="OrthoDB" id="8902597at2"/>
<dbReference type="AlphaFoldDB" id="A0A2S2E6W4"/>
<gene>
    <name evidence="2" type="ORF">HMF8227_02948</name>
</gene>
<keyword evidence="1" id="KW-0732">Signal</keyword>
<name>A0A2S2E6W4_9ALTE</name>
<proteinExistence type="predicted"/>
<feature type="signal peptide" evidence="1">
    <location>
        <begin position="1"/>
        <end position="17"/>
    </location>
</feature>
<dbReference type="KEGG" id="salh:HMF8227_02948"/>
<sequence>MRILPSLCLCVPLSSYAACNLPQHDQFDFWLGQWQVYYQGKLAGLNSITEDLDNCVIREHYRTESGYEGRSLNIYDAKTERWHQTWTDNTGLLLQLDGQYESGTMVLKGHGLDKTGQEIEHKISWTPLADDTVRQHWQIRSSNEHQWQTVFDGDYRPMGSQSE</sequence>